<evidence type="ECO:0000313" key="3">
    <source>
        <dbReference type="EMBL" id="OLP44989.1"/>
    </source>
</evidence>
<dbReference type="OrthoDB" id="9775905at2"/>
<proteinExistence type="predicted"/>
<dbReference type="InterPro" id="IPR036663">
    <property type="entry name" value="Fumarylacetoacetase_C_sf"/>
</dbReference>
<dbReference type="InterPro" id="IPR041072">
    <property type="entry name" value="FAA_hydro_N"/>
</dbReference>
<reference evidence="3 4" key="1">
    <citation type="submission" date="2016-09" db="EMBL/GenBank/DDBJ databases">
        <title>Rhizobium oryziradicis sp. nov., isolated from the root of rice.</title>
        <authorList>
            <person name="Zhao J."/>
            <person name="Zhang X."/>
        </authorList>
    </citation>
    <scope>NUCLEOTIDE SEQUENCE [LARGE SCALE GENOMIC DNA]</scope>
    <source>
        <strain evidence="3 4">N19</strain>
    </source>
</reference>
<name>A0A1Q8ZSC6_9HYPH</name>
<dbReference type="Proteomes" id="UP000186894">
    <property type="component" value="Unassembled WGS sequence"/>
</dbReference>
<dbReference type="InterPro" id="IPR011234">
    <property type="entry name" value="Fumarylacetoacetase-like_C"/>
</dbReference>
<dbReference type="SUPFAM" id="SSF56529">
    <property type="entry name" value="FAH"/>
    <property type="match status" value="1"/>
</dbReference>
<comment type="caution">
    <text evidence="3">The sequence shown here is derived from an EMBL/GenBank/DDBJ whole genome shotgun (WGS) entry which is preliminary data.</text>
</comment>
<gene>
    <name evidence="3" type="ORF">BJF95_05275</name>
</gene>
<dbReference type="Gene3D" id="3.90.850.10">
    <property type="entry name" value="Fumarylacetoacetase-like, C-terminal domain"/>
    <property type="match status" value="1"/>
</dbReference>
<dbReference type="PANTHER" id="PTHR43211">
    <property type="entry name" value="FUMARYLACETOACETATE HYDROLASE"/>
    <property type="match status" value="1"/>
</dbReference>
<dbReference type="PANTHER" id="PTHR43211:SF1">
    <property type="entry name" value="BLL6422 PROTEIN"/>
    <property type="match status" value="1"/>
</dbReference>
<feature type="domain" description="Fumarylacetoacetase-like C-terminal" evidence="1">
    <location>
        <begin position="84"/>
        <end position="306"/>
    </location>
</feature>
<keyword evidence="4" id="KW-1185">Reference proteome</keyword>
<evidence type="ECO:0000259" key="2">
    <source>
        <dbReference type="Pfam" id="PF18288"/>
    </source>
</evidence>
<dbReference type="Pfam" id="PF18288">
    <property type="entry name" value="FAA_hydro_N_2"/>
    <property type="match status" value="1"/>
</dbReference>
<keyword evidence="3" id="KW-0378">Hydrolase</keyword>
<dbReference type="Pfam" id="PF01557">
    <property type="entry name" value="FAA_hydrolase"/>
    <property type="match status" value="1"/>
</dbReference>
<accession>A0A1Q8ZSC6</accession>
<feature type="domain" description="Fumarylacetoacetase N-terminal" evidence="2">
    <location>
        <begin position="1"/>
        <end position="78"/>
    </location>
</feature>
<dbReference type="GO" id="GO:0016787">
    <property type="term" value="F:hydrolase activity"/>
    <property type="evidence" value="ECO:0007669"/>
    <property type="project" value="UniProtKB-KW"/>
</dbReference>
<dbReference type="EMBL" id="MKIM01000026">
    <property type="protein sequence ID" value="OLP44989.1"/>
    <property type="molecule type" value="Genomic_DNA"/>
</dbReference>
<evidence type="ECO:0000313" key="4">
    <source>
        <dbReference type="Proteomes" id="UP000186894"/>
    </source>
</evidence>
<dbReference type="STRING" id="1867956.BJF95_05275"/>
<evidence type="ECO:0000259" key="1">
    <source>
        <dbReference type="Pfam" id="PF01557"/>
    </source>
</evidence>
<sequence>MKFATYHDGSRDGQLWVVSRDLTRAMPATGIAPSLLSAIEDWDRVSQPLASLYGRLNAGEEPFATRFEPHRCLAPLPRAPQWLDASAFLNHGRLMDKAFDNPPNPEFETIPLIYQGASDDFRGPLADVEFPDDALFIDMEGEFGVILSDVPMGTTAEQATAHIRLLVQINDWSLRALGPREMRAGFGFLQTKPSTAFAPVAITPDELGAHWENGRVKLSLHVEINAREVGRARGDEMHFSFSELIAHCACTRRLTAGTIIGSGTVSNADRAAGSSCISEIRVIELLDQGAARTPFLTWGDRVWMEARMPDGFAPFGIIDQSVVRA</sequence>
<dbReference type="AlphaFoldDB" id="A0A1Q8ZSC6"/>
<dbReference type="RefSeq" id="WP_075639489.1">
    <property type="nucleotide sequence ID" value="NZ_MKIM01000026.1"/>
</dbReference>
<organism evidence="3 4">
    <name type="scientific">Rhizobium oryziradicis</name>
    <dbReference type="NCBI Taxonomy" id="1867956"/>
    <lineage>
        <taxon>Bacteria</taxon>
        <taxon>Pseudomonadati</taxon>
        <taxon>Pseudomonadota</taxon>
        <taxon>Alphaproteobacteria</taxon>
        <taxon>Hyphomicrobiales</taxon>
        <taxon>Rhizobiaceae</taxon>
        <taxon>Rhizobium/Agrobacterium group</taxon>
        <taxon>Rhizobium</taxon>
    </lineage>
</organism>
<protein>
    <submittedName>
        <fullName evidence="3">Fumarylacetoacetate hydrolase</fullName>
    </submittedName>
</protein>